<feature type="non-terminal residue" evidence="1">
    <location>
        <position position="96"/>
    </location>
</feature>
<reference evidence="1 2" key="1">
    <citation type="submission" date="2019-08" db="EMBL/GenBank/DDBJ databases">
        <title>Whole genome of Aphis craccivora.</title>
        <authorList>
            <person name="Voronova N.V."/>
            <person name="Shulinski R.S."/>
            <person name="Bandarenka Y.V."/>
            <person name="Zhorov D.G."/>
            <person name="Warner D."/>
        </authorList>
    </citation>
    <scope>NUCLEOTIDE SEQUENCE [LARGE SCALE GENOMIC DNA]</scope>
    <source>
        <strain evidence="1">180601</strain>
        <tissue evidence="1">Whole Body</tissue>
    </source>
</reference>
<protein>
    <submittedName>
        <fullName evidence="1">Uncharacterized protein</fullName>
    </submittedName>
</protein>
<evidence type="ECO:0000313" key="2">
    <source>
        <dbReference type="Proteomes" id="UP000478052"/>
    </source>
</evidence>
<dbReference type="Proteomes" id="UP000478052">
    <property type="component" value="Unassembled WGS sequence"/>
</dbReference>
<comment type="caution">
    <text evidence="1">The sequence shown here is derived from an EMBL/GenBank/DDBJ whole genome shotgun (WGS) entry which is preliminary data.</text>
</comment>
<name>A0A6G0YDI5_APHCR</name>
<gene>
    <name evidence="1" type="ORF">FWK35_00013484</name>
</gene>
<feature type="non-terminal residue" evidence="1">
    <location>
        <position position="1"/>
    </location>
</feature>
<evidence type="ECO:0000313" key="1">
    <source>
        <dbReference type="EMBL" id="KAF0753905.1"/>
    </source>
</evidence>
<dbReference type="EMBL" id="VUJU01004582">
    <property type="protein sequence ID" value="KAF0753905.1"/>
    <property type="molecule type" value="Genomic_DNA"/>
</dbReference>
<sequence length="96" mass="10686">TLTPVELQPQSLNSANQQVQCINDQQNNYLALRASARELLIERRRVNGAEITILDLIHGIDDDEALTPPELLPLIKPKCYICLYSLSTVIASPCNN</sequence>
<proteinExistence type="predicted"/>
<accession>A0A6G0YDI5</accession>
<organism evidence="1 2">
    <name type="scientific">Aphis craccivora</name>
    <name type="common">Cowpea aphid</name>
    <dbReference type="NCBI Taxonomy" id="307492"/>
    <lineage>
        <taxon>Eukaryota</taxon>
        <taxon>Metazoa</taxon>
        <taxon>Ecdysozoa</taxon>
        <taxon>Arthropoda</taxon>
        <taxon>Hexapoda</taxon>
        <taxon>Insecta</taxon>
        <taxon>Pterygota</taxon>
        <taxon>Neoptera</taxon>
        <taxon>Paraneoptera</taxon>
        <taxon>Hemiptera</taxon>
        <taxon>Sternorrhyncha</taxon>
        <taxon>Aphidomorpha</taxon>
        <taxon>Aphidoidea</taxon>
        <taxon>Aphididae</taxon>
        <taxon>Aphidini</taxon>
        <taxon>Aphis</taxon>
        <taxon>Aphis</taxon>
    </lineage>
</organism>
<dbReference type="AlphaFoldDB" id="A0A6G0YDI5"/>
<keyword evidence="2" id="KW-1185">Reference proteome</keyword>